<feature type="transmembrane region" description="Helical" evidence="2">
    <location>
        <begin position="178"/>
        <end position="196"/>
    </location>
</feature>
<keyword evidence="2" id="KW-1133">Transmembrane helix</keyword>
<keyword evidence="2" id="KW-0812">Transmembrane</keyword>
<keyword evidence="2" id="KW-0472">Membrane</keyword>
<evidence type="ECO:0000313" key="3">
    <source>
        <dbReference type="EMBL" id="BAV97778.1"/>
    </source>
</evidence>
<reference evidence="3 4" key="1">
    <citation type="journal article" date="2017" name="DNA Res.">
        <title>Complete genome sequence and expression profile of the commercial lytic enzyme producer Lysobacter enzymogenes M497-1.</title>
        <authorList>
            <person name="Takami H."/>
            <person name="Toyoda A."/>
            <person name="Uchiyama I."/>
            <person name="Itoh T."/>
            <person name="Takaki Y."/>
            <person name="Arai W."/>
            <person name="Nishi S."/>
            <person name="Kawai M."/>
            <person name="Shinya K."/>
            <person name="Ikeda H."/>
        </authorList>
    </citation>
    <scope>NUCLEOTIDE SEQUENCE [LARGE SCALE GENOMIC DNA]</scope>
    <source>
        <strain evidence="3 4">M497-1</strain>
    </source>
</reference>
<feature type="transmembrane region" description="Helical" evidence="2">
    <location>
        <begin position="21"/>
        <end position="42"/>
    </location>
</feature>
<gene>
    <name evidence="3" type="ORF">LEN_2291</name>
</gene>
<feature type="compositionally biased region" description="Low complexity" evidence="1">
    <location>
        <begin position="114"/>
        <end position="133"/>
    </location>
</feature>
<dbReference type="KEGG" id="lem:LEN_2291"/>
<feature type="transmembrane region" description="Helical" evidence="2">
    <location>
        <begin position="216"/>
        <end position="234"/>
    </location>
</feature>
<feature type="transmembrane region" description="Helical" evidence="2">
    <location>
        <begin position="151"/>
        <end position="172"/>
    </location>
</feature>
<feature type="transmembrane region" description="Helical" evidence="2">
    <location>
        <begin position="48"/>
        <end position="69"/>
    </location>
</feature>
<name>A0AAU9ANW9_LYSEN</name>
<evidence type="ECO:0000313" key="4">
    <source>
        <dbReference type="Proteomes" id="UP000218824"/>
    </source>
</evidence>
<feature type="region of interest" description="Disordered" evidence="1">
    <location>
        <begin position="96"/>
        <end position="133"/>
    </location>
</feature>
<evidence type="ECO:0000256" key="2">
    <source>
        <dbReference type="SAM" id="Phobius"/>
    </source>
</evidence>
<dbReference type="AlphaFoldDB" id="A0AAU9ANW9"/>
<accession>A0AAU9ANW9</accession>
<feature type="compositionally biased region" description="Gly residues" evidence="1">
    <location>
        <begin position="103"/>
        <end position="113"/>
    </location>
</feature>
<organism evidence="3 4">
    <name type="scientific">Lysobacter enzymogenes</name>
    <dbReference type="NCBI Taxonomy" id="69"/>
    <lineage>
        <taxon>Bacteria</taxon>
        <taxon>Pseudomonadati</taxon>
        <taxon>Pseudomonadota</taxon>
        <taxon>Gammaproteobacteria</taxon>
        <taxon>Lysobacterales</taxon>
        <taxon>Lysobacteraceae</taxon>
        <taxon>Lysobacter</taxon>
    </lineage>
</organism>
<evidence type="ECO:0008006" key="5">
    <source>
        <dbReference type="Google" id="ProtNLM"/>
    </source>
</evidence>
<dbReference type="EMBL" id="AP014940">
    <property type="protein sequence ID" value="BAV97778.1"/>
    <property type="molecule type" value="Genomic_DNA"/>
</dbReference>
<dbReference type="Proteomes" id="UP000218824">
    <property type="component" value="Chromosome"/>
</dbReference>
<protein>
    <recommendedName>
        <fullName evidence="5">Transmembrane protein</fullName>
    </recommendedName>
</protein>
<evidence type="ECO:0000256" key="1">
    <source>
        <dbReference type="SAM" id="MobiDB-lite"/>
    </source>
</evidence>
<proteinExistence type="predicted"/>
<sequence>MEIARLRERLERDHWPRLQMSLIVLLTGAAGFLASFGLLQAGMHTMALRYPLAACAAYAAFLLLLWSWAYSHGRKRKSENDWPDLNGLSDGSSNSCASNPGWHSGGGRSGGGASSSYEAPSSSSSSSWSSSRSGSARGDADFSLLDGADDFGWVIVAILAAVAAALVALWALWLSPALMAEVLLDVALAGGLYRRLRRIESRHWLSTALRRTAMPFLLLALLAAAAGFAGARYAPGADSIGDVIAAHRDAAG</sequence>